<dbReference type="EMBL" id="CAXJRC010000011">
    <property type="protein sequence ID" value="CAL2106019.1"/>
    <property type="molecule type" value="Genomic_DNA"/>
</dbReference>
<dbReference type="RefSeq" id="WP_348737840.1">
    <property type="nucleotide sequence ID" value="NZ_CAXJRC010000011.1"/>
</dbReference>
<keyword evidence="1" id="KW-0812">Transmembrane</keyword>
<reference evidence="2 3" key="1">
    <citation type="submission" date="2024-05" db="EMBL/GenBank/DDBJ databases">
        <authorList>
            <person name="Duchaud E."/>
        </authorList>
    </citation>
    <scope>NUCLEOTIDE SEQUENCE [LARGE SCALE GENOMIC DNA]</scope>
    <source>
        <strain evidence="2">Ena-SAMPLE-TAB-13-05-2024-13:56:06:370-140305</strain>
    </source>
</reference>
<evidence type="ECO:0000256" key="1">
    <source>
        <dbReference type="SAM" id="Phobius"/>
    </source>
</evidence>
<feature type="transmembrane region" description="Helical" evidence="1">
    <location>
        <begin position="99"/>
        <end position="116"/>
    </location>
</feature>
<sequence length="263" mass="31180">MSLEDDILIEKFIKNTLSPEQNELFLNRLKSDKEFKEKYRLEKQLYESLDENDWSFAENSSDEVKKWVDNFSSEESRSIKKTIDEVANQYKNKSKVRRLWYFSGVVAAILILFNVLNFGKKKNFSNEGLFSEYINLEELPTFISRGEDEGDLIDGEKFFKNKEYKKSLKVYVEFLKLKPKESGTIYLYKAIAHIELAQYKKAEETLNTLIKSDFIDSEKGYWYKALLYVKMNELEKSKSLLKLIIEKSYYKNKEAKKLLEELN</sequence>
<evidence type="ECO:0000313" key="2">
    <source>
        <dbReference type="EMBL" id="CAL2106019.1"/>
    </source>
</evidence>
<dbReference type="InterPro" id="IPR011990">
    <property type="entry name" value="TPR-like_helical_dom_sf"/>
</dbReference>
<evidence type="ECO:0008006" key="4">
    <source>
        <dbReference type="Google" id="ProtNLM"/>
    </source>
</evidence>
<proteinExistence type="predicted"/>
<organism evidence="2 3">
    <name type="scientific">Tenacibaculum vairaonense</name>
    <dbReference type="NCBI Taxonomy" id="3137860"/>
    <lineage>
        <taxon>Bacteria</taxon>
        <taxon>Pseudomonadati</taxon>
        <taxon>Bacteroidota</taxon>
        <taxon>Flavobacteriia</taxon>
        <taxon>Flavobacteriales</taxon>
        <taxon>Flavobacteriaceae</taxon>
        <taxon>Tenacibaculum</taxon>
    </lineage>
</organism>
<dbReference type="Gene3D" id="1.25.40.10">
    <property type="entry name" value="Tetratricopeptide repeat domain"/>
    <property type="match status" value="1"/>
</dbReference>
<keyword evidence="1" id="KW-1133">Transmembrane helix</keyword>
<protein>
    <recommendedName>
        <fullName evidence="4">Tetratricopeptide repeat protein</fullName>
    </recommendedName>
</protein>
<dbReference type="Proteomes" id="UP001497602">
    <property type="component" value="Unassembled WGS sequence"/>
</dbReference>
<dbReference type="SUPFAM" id="SSF48452">
    <property type="entry name" value="TPR-like"/>
    <property type="match status" value="1"/>
</dbReference>
<keyword evidence="3" id="KW-1185">Reference proteome</keyword>
<name>A0ABP1FCC5_9FLAO</name>
<comment type="caution">
    <text evidence="2">The sequence shown here is derived from an EMBL/GenBank/DDBJ whole genome shotgun (WGS) entry which is preliminary data.</text>
</comment>
<keyword evidence="1" id="KW-0472">Membrane</keyword>
<gene>
    <name evidence="2" type="ORF">T190115A13A_10175</name>
</gene>
<accession>A0ABP1FCC5</accession>
<evidence type="ECO:0000313" key="3">
    <source>
        <dbReference type="Proteomes" id="UP001497602"/>
    </source>
</evidence>